<comment type="pathway">
    <text evidence="2">Protein modification; protein ubiquitination.</text>
</comment>
<reference evidence="8 9" key="1">
    <citation type="journal article" date="2021" name="Commun. Biol.">
        <title>The genome of Shorea leprosula (Dipterocarpaceae) highlights the ecological relevance of drought in aseasonal tropical rainforests.</title>
        <authorList>
            <person name="Ng K.K.S."/>
            <person name="Kobayashi M.J."/>
            <person name="Fawcett J.A."/>
            <person name="Hatakeyama M."/>
            <person name="Paape T."/>
            <person name="Ng C.H."/>
            <person name="Ang C.C."/>
            <person name="Tnah L.H."/>
            <person name="Lee C.T."/>
            <person name="Nishiyama T."/>
            <person name="Sese J."/>
            <person name="O'Brien M.J."/>
            <person name="Copetti D."/>
            <person name="Mohd Noor M.I."/>
            <person name="Ong R.C."/>
            <person name="Putra M."/>
            <person name="Sireger I.Z."/>
            <person name="Indrioko S."/>
            <person name="Kosugi Y."/>
            <person name="Izuno A."/>
            <person name="Isagi Y."/>
            <person name="Lee S.L."/>
            <person name="Shimizu K.K."/>
        </authorList>
    </citation>
    <scope>NUCLEOTIDE SEQUENCE [LARGE SCALE GENOMIC DNA]</scope>
    <source>
        <strain evidence="8">214</strain>
    </source>
</reference>
<dbReference type="Proteomes" id="UP001054252">
    <property type="component" value="Unassembled WGS sequence"/>
</dbReference>
<keyword evidence="9" id="KW-1185">Reference proteome</keyword>
<dbReference type="SMART" id="SM00504">
    <property type="entry name" value="Ubox"/>
    <property type="match status" value="1"/>
</dbReference>
<evidence type="ECO:0000256" key="6">
    <source>
        <dbReference type="SAM" id="MobiDB-lite"/>
    </source>
</evidence>
<dbReference type="Gene3D" id="3.30.40.10">
    <property type="entry name" value="Zinc/RING finger domain, C3HC4 (zinc finger)"/>
    <property type="match status" value="1"/>
</dbReference>
<dbReference type="InterPro" id="IPR013083">
    <property type="entry name" value="Znf_RING/FYVE/PHD"/>
</dbReference>
<dbReference type="PANTHER" id="PTHR23315">
    <property type="entry name" value="U BOX DOMAIN-CONTAINING"/>
    <property type="match status" value="1"/>
</dbReference>
<dbReference type="GO" id="GO:0016567">
    <property type="term" value="P:protein ubiquitination"/>
    <property type="evidence" value="ECO:0007669"/>
    <property type="project" value="InterPro"/>
</dbReference>
<dbReference type="PROSITE" id="PS51698">
    <property type="entry name" value="U_BOX"/>
    <property type="match status" value="1"/>
</dbReference>
<dbReference type="InterPro" id="IPR016024">
    <property type="entry name" value="ARM-type_fold"/>
</dbReference>
<feature type="compositionally biased region" description="Polar residues" evidence="6">
    <location>
        <begin position="375"/>
        <end position="385"/>
    </location>
</feature>
<proteinExistence type="predicted"/>
<keyword evidence="4" id="KW-0808">Transferase</keyword>
<feature type="compositionally biased region" description="Basic and acidic residues" evidence="6">
    <location>
        <begin position="386"/>
        <end position="395"/>
    </location>
</feature>
<protein>
    <recommendedName>
        <fullName evidence="3">RING-type E3 ubiquitin transferase</fullName>
        <ecNumber evidence="3">2.3.2.27</ecNumber>
    </recommendedName>
</protein>
<evidence type="ECO:0000256" key="4">
    <source>
        <dbReference type="ARBA" id="ARBA00022679"/>
    </source>
</evidence>
<dbReference type="Gene3D" id="1.25.10.10">
    <property type="entry name" value="Leucine-rich Repeat Variant"/>
    <property type="match status" value="1"/>
</dbReference>
<dbReference type="InterPro" id="IPR003613">
    <property type="entry name" value="Ubox_domain"/>
</dbReference>
<name>A0AAV5LUD0_9ROSI</name>
<dbReference type="SUPFAM" id="SSF57850">
    <property type="entry name" value="RING/U-box"/>
    <property type="match status" value="1"/>
</dbReference>
<evidence type="ECO:0000256" key="1">
    <source>
        <dbReference type="ARBA" id="ARBA00000900"/>
    </source>
</evidence>
<dbReference type="SUPFAM" id="SSF48371">
    <property type="entry name" value="ARM repeat"/>
    <property type="match status" value="1"/>
</dbReference>
<dbReference type="InterPro" id="IPR011989">
    <property type="entry name" value="ARM-like"/>
</dbReference>
<feature type="region of interest" description="Disordered" evidence="6">
    <location>
        <begin position="375"/>
        <end position="400"/>
    </location>
</feature>
<dbReference type="EC" id="2.3.2.27" evidence="3"/>
<comment type="caution">
    <text evidence="8">The sequence shown here is derived from an EMBL/GenBank/DDBJ whole genome shotgun (WGS) entry which is preliminary data.</text>
</comment>
<dbReference type="EMBL" id="BPVZ01000141">
    <property type="protein sequence ID" value="GKV40434.1"/>
    <property type="molecule type" value="Genomic_DNA"/>
</dbReference>
<keyword evidence="5" id="KW-0833">Ubl conjugation pathway</keyword>
<evidence type="ECO:0000313" key="9">
    <source>
        <dbReference type="Proteomes" id="UP001054252"/>
    </source>
</evidence>
<dbReference type="Pfam" id="PF04564">
    <property type="entry name" value="U-box"/>
    <property type="match status" value="1"/>
</dbReference>
<evidence type="ECO:0000313" key="8">
    <source>
        <dbReference type="EMBL" id="GKV40434.1"/>
    </source>
</evidence>
<evidence type="ECO:0000256" key="2">
    <source>
        <dbReference type="ARBA" id="ARBA00004906"/>
    </source>
</evidence>
<dbReference type="GO" id="GO:0061630">
    <property type="term" value="F:ubiquitin protein ligase activity"/>
    <property type="evidence" value="ECO:0007669"/>
    <property type="project" value="UniProtKB-EC"/>
</dbReference>
<organism evidence="8 9">
    <name type="scientific">Rubroshorea leprosula</name>
    <dbReference type="NCBI Taxonomy" id="152421"/>
    <lineage>
        <taxon>Eukaryota</taxon>
        <taxon>Viridiplantae</taxon>
        <taxon>Streptophyta</taxon>
        <taxon>Embryophyta</taxon>
        <taxon>Tracheophyta</taxon>
        <taxon>Spermatophyta</taxon>
        <taxon>Magnoliopsida</taxon>
        <taxon>eudicotyledons</taxon>
        <taxon>Gunneridae</taxon>
        <taxon>Pentapetalae</taxon>
        <taxon>rosids</taxon>
        <taxon>malvids</taxon>
        <taxon>Malvales</taxon>
        <taxon>Dipterocarpaceae</taxon>
        <taxon>Rubroshorea</taxon>
    </lineage>
</organism>
<dbReference type="CDD" id="cd16664">
    <property type="entry name" value="RING-Ubox_PUB"/>
    <property type="match status" value="1"/>
</dbReference>
<gene>
    <name evidence="8" type="ORF">SLEP1_g48078</name>
</gene>
<dbReference type="PANTHER" id="PTHR23315:SF239">
    <property type="entry name" value="RING-TYPE E3 UBIQUITIN TRANSFERASE"/>
    <property type="match status" value="1"/>
</dbReference>
<comment type="catalytic activity">
    <reaction evidence="1">
        <text>S-ubiquitinyl-[E2 ubiquitin-conjugating enzyme]-L-cysteine + [acceptor protein]-L-lysine = [E2 ubiquitin-conjugating enzyme]-L-cysteine + N(6)-ubiquitinyl-[acceptor protein]-L-lysine.</text>
        <dbReference type="EC" id="2.3.2.27"/>
    </reaction>
</comment>
<dbReference type="InterPro" id="IPR045210">
    <property type="entry name" value="RING-Ubox_PUB"/>
</dbReference>
<evidence type="ECO:0000256" key="5">
    <source>
        <dbReference type="ARBA" id="ARBA00022786"/>
    </source>
</evidence>
<evidence type="ECO:0000256" key="3">
    <source>
        <dbReference type="ARBA" id="ARBA00012483"/>
    </source>
</evidence>
<sequence length="695" mass="77852">MGKAATESVEVPSYNRIKMHRLMCQELNKYIDRISYVFLAVEAARPGCTSGIQALCSLHAAMEKAKLLIQHCTESSKLYLAITADKILFRCEKIRNSLGHSMSQVQNMVPPSLAAKVSGIVDELSNAKFPLEPSEHEAGANILALLRQDISVSNSSIQSDIKTLQFAALRLNITSPLALLVERRSIKKLHGRLQKTDLIKKKILDYLLYLLEKYGKSIWQHQPKKKFPQHDEHNFASFAPEHGVENMQDEASSADFGIPEVPEEFKCPMSERLFYDPIVIASGQSFERVWIEKWFNDGNQTCPVTHLRLENLSLTPNIAVKDLILKWGLRHGIEIPEPSQLPLPRIYSLETSGSIASFGSSIAALQLQTSNLSRHPSLTDCSSDLSDGKHSKDSMSEMPLANEDPYRQRHDCAMARGDHESNAASLSELENLSWRSQCKVIESAKEQLKDTKKAFHLTFSNSHVKLLLRFLEDAGEMCDAEVQKDGAEVLLAILSAVRVELSYCHDDVIYFLTSLLDSELAGESLAVMELLSQQQYYVSRILATGVLPSILKVFDTEIKEYEEIGLKILRNLSINTDVAYHIVFLNYVPKLVSFLDNPTLTGCCIQLIKNLCKIEEAKIEVAEANLCMTSIAKLLEDGTKEEQEHTVDVLLSLCREYAEYRELIMSENIIQSLVHISANGNCQGQLLASELISLL</sequence>
<accession>A0AAV5LUD0</accession>
<feature type="domain" description="U-box" evidence="7">
    <location>
        <begin position="260"/>
        <end position="334"/>
    </location>
</feature>
<evidence type="ECO:0000259" key="7">
    <source>
        <dbReference type="PROSITE" id="PS51698"/>
    </source>
</evidence>
<dbReference type="AlphaFoldDB" id="A0AAV5LUD0"/>